<dbReference type="RefSeq" id="WP_115332323.1">
    <property type="nucleotide sequence ID" value="NZ_CAAAHP010000003.1"/>
</dbReference>
<sequence length="69" mass="7746">MKKFIILIFLSPLASFAAPATGNTAMATYQELCAKEHDPIKRQNYCVLFEKSGRAHPAFNIFRKDTAIV</sequence>
<dbReference type="AlphaFoldDB" id="A0A378JQ38"/>
<accession>A0A378JQ38</accession>
<gene>
    <name evidence="2" type="ORF">NCTC13316_02923</name>
</gene>
<dbReference type="Proteomes" id="UP000254794">
    <property type="component" value="Unassembled WGS sequence"/>
</dbReference>
<feature type="signal peptide" evidence="1">
    <location>
        <begin position="1"/>
        <end position="17"/>
    </location>
</feature>
<keyword evidence="1" id="KW-0732">Signal</keyword>
<organism evidence="2 3">
    <name type="scientific">Legionella busanensis</name>
    <dbReference type="NCBI Taxonomy" id="190655"/>
    <lineage>
        <taxon>Bacteria</taxon>
        <taxon>Pseudomonadati</taxon>
        <taxon>Pseudomonadota</taxon>
        <taxon>Gammaproteobacteria</taxon>
        <taxon>Legionellales</taxon>
        <taxon>Legionellaceae</taxon>
        <taxon>Legionella</taxon>
    </lineage>
</organism>
<evidence type="ECO:0000313" key="3">
    <source>
        <dbReference type="Proteomes" id="UP000254794"/>
    </source>
</evidence>
<evidence type="ECO:0000256" key="1">
    <source>
        <dbReference type="SAM" id="SignalP"/>
    </source>
</evidence>
<keyword evidence="3" id="KW-1185">Reference proteome</keyword>
<dbReference type="EMBL" id="UGOD01000001">
    <property type="protein sequence ID" value="STX52798.1"/>
    <property type="molecule type" value="Genomic_DNA"/>
</dbReference>
<protein>
    <submittedName>
        <fullName evidence="2">Uncharacterized protein</fullName>
    </submittedName>
</protein>
<evidence type="ECO:0000313" key="2">
    <source>
        <dbReference type="EMBL" id="STX52798.1"/>
    </source>
</evidence>
<feature type="chain" id="PRO_5016812867" evidence="1">
    <location>
        <begin position="18"/>
        <end position="69"/>
    </location>
</feature>
<reference evidence="2 3" key="1">
    <citation type="submission" date="2018-06" db="EMBL/GenBank/DDBJ databases">
        <authorList>
            <consortium name="Pathogen Informatics"/>
            <person name="Doyle S."/>
        </authorList>
    </citation>
    <scope>NUCLEOTIDE SEQUENCE [LARGE SCALE GENOMIC DNA]</scope>
    <source>
        <strain evidence="2 3">NCTC13316</strain>
    </source>
</reference>
<name>A0A378JQ38_9GAMM</name>
<dbReference type="OrthoDB" id="5639142at2"/>
<proteinExistence type="predicted"/>